<dbReference type="EMBL" id="DVGZ01000094">
    <property type="protein sequence ID" value="HIR47711.1"/>
    <property type="molecule type" value="Genomic_DNA"/>
</dbReference>
<evidence type="ECO:0008006" key="3">
    <source>
        <dbReference type="Google" id="ProtNLM"/>
    </source>
</evidence>
<reference evidence="1" key="1">
    <citation type="submission" date="2020-10" db="EMBL/GenBank/DDBJ databases">
        <authorList>
            <person name="Gilroy R."/>
        </authorList>
    </citation>
    <scope>NUCLEOTIDE SEQUENCE</scope>
    <source>
        <strain evidence="1">ChiSxjej1B13-7958</strain>
    </source>
</reference>
<dbReference type="Proteomes" id="UP000824242">
    <property type="component" value="Unassembled WGS sequence"/>
</dbReference>
<protein>
    <recommendedName>
        <fullName evidence="3">HEAT repeat domain-containing protein</fullName>
    </recommendedName>
</protein>
<evidence type="ECO:0000313" key="1">
    <source>
        <dbReference type="EMBL" id="HIR47711.1"/>
    </source>
</evidence>
<name>A0A9D1ANG3_9FIRM</name>
<comment type="caution">
    <text evidence="1">The sequence shown here is derived from an EMBL/GenBank/DDBJ whole genome shotgun (WGS) entry which is preliminary data.</text>
</comment>
<accession>A0A9D1ANG3</accession>
<sequence length="648" mass="72815">MNLQPLFDLKERLEHTAVAGTGLLDEDFRLKRARESLAPLAAASPVFGKITAGVDALFAAPQETRGGALLDVLALVDAVVYTQGSTGCQGDLSPLPTDGVGTLRPLSYGQLHPLLEALTGTGSGRFSLVADVRKEHPEYFSDYRVLPALIEGLGDGYVDMADQNAEILKEQGEKIIPLLKEGFDPEGKGGMVRRVRLIQELAGEKENDFYLAQLPQSKKEVRTELIRALCHDSHNTPLLLELCQTEKRGESRDCAHEILVKQETPEVEEYFLALGKKNPVQAFTYLLGEKTAMASRLTAAIAQEQIKNLRTGKKLSDSQRNERFRALFLALIGKTGPGIADIFREAVELFGEPDGKGKKPGIDPLRDLIFYTVSSSNPSQPPFAVSLPYVLAMTVMGRGDRELCDLAVELYEREGGAYLVPAFAAQLLIKDSAESYEWAKERLFKREFLKKTVQEDCLSFIRYVLMRVKWNREENGYRFMVRASLRNEWEMEMGVPVPCLDVRWFELLAQLGKDMDDALAAVLSDRQEIPGLSKLVVPYVYQETMSTLSVYSAAEWIRILNALGWDRWDDFVVRYFLKQGQVSFPECMMLLNTLPVPPKEKAAQLRKMDELVRNKKINLRHNYWEENMAAARIHEWENQPSGEETSGS</sequence>
<evidence type="ECO:0000313" key="2">
    <source>
        <dbReference type="Proteomes" id="UP000824242"/>
    </source>
</evidence>
<gene>
    <name evidence="1" type="ORF">IAB89_08685</name>
</gene>
<organism evidence="1 2">
    <name type="scientific">Candidatus Caccousia avicola</name>
    <dbReference type="NCBI Taxonomy" id="2840721"/>
    <lineage>
        <taxon>Bacteria</taxon>
        <taxon>Bacillati</taxon>
        <taxon>Bacillota</taxon>
        <taxon>Clostridia</taxon>
        <taxon>Eubacteriales</taxon>
        <taxon>Oscillospiraceae</taxon>
        <taxon>Oscillospiraceae incertae sedis</taxon>
        <taxon>Candidatus Caccousia</taxon>
    </lineage>
</organism>
<reference evidence="1" key="2">
    <citation type="journal article" date="2021" name="PeerJ">
        <title>Extensive microbial diversity within the chicken gut microbiome revealed by metagenomics and culture.</title>
        <authorList>
            <person name="Gilroy R."/>
            <person name="Ravi A."/>
            <person name="Getino M."/>
            <person name="Pursley I."/>
            <person name="Horton D.L."/>
            <person name="Alikhan N.F."/>
            <person name="Baker D."/>
            <person name="Gharbi K."/>
            <person name="Hall N."/>
            <person name="Watson M."/>
            <person name="Adriaenssens E.M."/>
            <person name="Foster-Nyarko E."/>
            <person name="Jarju S."/>
            <person name="Secka A."/>
            <person name="Antonio M."/>
            <person name="Oren A."/>
            <person name="Chaudhuri R.R."/>
            <person name="La Ragione R."/>
            <person name="Hildebrand F."/>
            <person name="Pallen M.J."/>
        </authorList>
    </citation>
    <scope>NUCLEOTIDE SEQUENCE</scope>
    <source>
        <strain evidence="1">ChiSxjej1B13-7958</strain>
    </source>
</reference>
<dbReference type="AlphaFoldDB" id="A0A9D1ANG3"/>
<proteinExistence type="predicted"/>